<proteinExistence type="predicted"/>
<comment type="caution">
    <text evidence="2">The sequence shown here is derived from an EMBL/GenBank/DDBJ whole genome shotgun (WGS) entry which is preliminary data.</text>
</comment>
<name>A0AAN8M3E6_9TELE</name>
<evidence type="ECO:0000313" key="3">
    <source>
        <dbReference type="Proteomes" id="UP001356427"/>
    </source>
</evidence>
<protein>
    <submittedName>
        <fullName evidence="2">Uncharacterized protein</fullName>
    </submittedName>
</protein>
<accession>A0AAN8M3E6</accession>
<feature type="region of interest" description="Disordered" evidence="1">
    <location>
        <begin position="11"/>
        <end position="45"/>
    </location>
</feature>
<reference evidence="2 3" key="1">
    <citation type="submission" date="2021-04" db="EMBL/GenBank/DDBJ databases">
        <authorList>
            <person name="De Guttry C."/>
            <person name="Zahm M."/>
            <person name="Klopp C."/>
            <person name="Cabau C."/>
            <person name="Louis A."/>
            <person name="Berthelot C."/>
            <person name="Parey E."/>
            <person name="Roest Crollius H."/>
            <person name="Montfort J."/>
            <person name="Robinson-Rechavi M."/>
            <person name="Bucao C."/>
            <person name="Bouchez O."/>
            <person name="Gislard M."/>
            <person name="Lluch J."/>
            <person name="Milhes M."/>
            <person name="Lampietro C."/>
            <person name="Lopez Roques C."/>
            <person name="Donnadieu C."/>
            <person name="Braasch I."/>
            <person name="Desvignes T."/>
            <person name="Postlethwait J."/>
            <person name="Bobe J."/>
            <person name="Wedekind C."/>
            <person name="Guiguen Y."/>
        </authorList>
    </citation>
    <scope>NUCLEOTIDE SEQUENCE [LARGE SCALE GENOMIC DNA]</scope>
    <source>
        <strain evidence="2">Cs_M1</strain>
        <tissue evidence="2">Blood</tissue>
    </source>
</reference>
<evidence type="ECO:0000256" key="1">
    <source>
        <dbReference type="SAM" id="MobiDB-lite"/>
    </source>
</evidence>
<keyword evidence="3" id="KW-1185">Reference proteome</keyword>
<dbReference type="AlphaFoldDB" id="A0AAN8M3E6"/>
<feature type="non-terminal residue" evidence="2">
    <location>
        <position position="116"/>
    </location>
</feature>
<organism evidence="2 3">
    <name type="scientific">Coregonus suidteri</name>
    <dbReference type="NCBI Taxonomy" id="861788"/>
    <lineage>
        <taxon>Eukaryota</taxon>
        <taxon>Metazoa</taxon>
        <taxon>Chordata</taxon>
        <taxon>Craniata</taxon>
        <taxon>Vertebrata</taxon>
        <taxon>Euteleostomi</taxon>
        <taxon>Actinopterygii</taxon>
        <taxon>Neopterygii</taxon>
        <taxon>Teleostei</taxon>
        <taxon>Protacanthopterygii</taxon>
        <taxon>Salmoniformes</taxon>
        <taxon>Salmonidae</taxon>
        <taxon>Coregoninae</taxon>
        <taxon>Coregonus</taxon>
    </lineage>
</organism>
<evidence type="ECO:0000313" key="2">
    <source>
        <dbReference type="EMBL" id="KAK6320417.1"/>
    </source>
</evidence>
<dbReference type="Proteomes" id="UP001356427">
    <property type="component" value="Unassembled WGS sequence"/>
</dbReference>
<gene>
    <name evidence="2" type="ORF">J4Q44_G00095240</name>
</gene>
<dbReference type="EMBL" id="JAGTTL010000007">
    <property type="protein sequence ID" value="KAK6320417.1"/>
    <property type="molecule type" value="Genomic_DNA"/>
</dbReference>
<sequence>MLKASEVQIVGYPFPDGSDPHIDSWESSPSAAMSPAGHPGNKPLAREFTTRQGATRISLRFRKRETSVDNFVVENSKYKAISTSKMCTGLGKVDLQHKNKNKSPDLNVCHHADHKC</sequence>